<comment type="caution">
    <text evidence="4">The sequence shown here is derived from an EMBL/GenBank/DDBJ whole genome shotgun (WGS) entry which is preliminary data.</text>
</comment>
<dbReference type="EMBL" id="JAATIP010000271">
    <property type="protein sequence ID" value="KAF4355027.1"/>
    <property type="molecule type" value="Genomic_DNA"/>
</dbReference>
<reference evidence="5 6" key="1">
    <citation type="journal article" date="2020" name="bioRxiv">
        <title>Sequence and annotation of 42 cannabis genomes reveals extensive copy number variation in cannabinoid synthesis and pathogen resistance genes.</title>
        <authorList>
            <person name="Mckernan K.J."/>
            <person name="Helbert Y."/>
            <person name="Kane L.T."/>
            <person name="Ebling H."/>
            <person name="Zhang L."/>
            <person name="Liu B."/>
            <person name="Eaton Z."/>
            <person name="Mclaughlin S."/>
            <person name="Kingan S."/>
            <person name="Baybayan P."/>
            <person name="Concepcion G."/>
            <person name="Jordan M."/>
            <person name="Riva A."/>
            <person name="Barbazuk W."/>
            <person name="Harkins T."/>
        </authorList>
    </citation>
    <scope>NUCLEOTIDE SEQUENCE [LARGE SCALE GENOMIC DNA]</scope>
    <source>
        <strain evidence="5 6">cv. Jamaican Lion 4</strain>
        <strain evidence="4">Father</strain>
        <strain evidence="3">Mother</strain>
        <tissue evidence="4">Leaf</tissue>
    </source>
</reference>
<dbReference type="GO" id="GO:0008270">
    <property type="term" value="F:zinc ion binding"/>
    <property type="evidence" value="ECO:0007669"/>
    <property type="project" value="UniProtKB-KW"/>
</dbReference>
<keyword evidence="1" id="KW-0479">Metal-binding</keyword>
<dbReference type="InterPro" id="IPR025836">
    <property type="entry name" value="Zn_knuckle_CX2CX4HX4C"/>
</dbReference>
<gene>
    <name evidence="3" type="ORF">F8388_026528</name>
    <name evidence="4" type="ORF">G4B88_029487</name>
</gene>
<feature type="domain" description="CCHC-type" evidence="2">
    <location>
        <begin position="65"/>
        <end position="78"/>
    </location>
</feature>
<evidence type="ECO:0000313" key="5">
    <source>
        <dbReference type="Proteomes" id="UP000525078"/>
    </source>
</evidence>
<protein>
    <recommendedName>
        <fullName evidence="2">CCHC-type domain-containing protein</fullName>
    </recommendedName>
</protein>
<evidence type="ECO:0000256" key="1">
    <source>
        <dbReference type="PROSITE-ProRule" id="PRU00047"/>
    </source>
</evidence>
<evidence type="ECO:0000259" key="2">
    <source>
        <dbReference type="PROSITE" id="PS50158"/>
    </source>
</evidence>
<dbReference type="Pfam" id="PF14392">
    <property type="entry name" value="zf-CCHC_4"/>
    <property type="match status" value="1"/>
</dbReference>
<dbReference type="InterPro" id="IPR001878">
    <property type="entry name" value="Znf_CCHC"/>
</dbReference>
<dbReference type="AlphaFoldDB" id="A0A7J6EUD4"/>
<dbReference type="EMBL" id="JAATIQ010000320">
    <property type="protein sequence ID" value="KAF4361975.1"/>
    <property type="molecule type" value="Genomic_DNA"/>
</dbReference>
<evidence type="ECO:0000313" key="3">
    <source>
        <dbReference type="EMBL" id="KAF4355027.1"/>
    </source>
</evidence>
<dbReference type="PROSITE" id="PS50158">
    <property type="entry name" value="ZF_CCHC"/>
    <property type="match status" value="1"/>
</dbReference>
<accession>A0A7J6EUD4</accession>
<keyword evidence="1" id="KW-0863">Zinc-finger</keyword>
<keyword evidence="1" id="KW-0862">Zinc</keyword>
<dbReference type="Proteomes" id="UP000583929">
    <property type="component" value="Unassembled WGS sequence"/>
</dbReference>
<dbReference type="GO" id="GO:0003676">
    <property type="term" value="F:nucleic acid binding"/>
    <property type="evidence" value="ECO:0007669"/>
    <property type="project" value="InterPro"/>
</dbReference>
<proteinExistence type="predicted"/>
<name>A0A7J6EUD4_CANSA</name>
<organism evidence="4 6">
    <name type="scientific">Cannabis sativa</name>
    <name type="common">Hemp</name>
    <name type="synonym">Marijuana</name>
    <dbReference type="NCBI Taxonomy" id="3483"/>
    <lineage>
        <taxon>Eukaryota</taxon>
        <taxon>Viridiplantae</taxon>
        <taxon>Streptophyta</taxon>
        <taxon>Embryophyta</taxon>
        <taxon>Tracheophyta</taxon>
        <taxon>Spermatophyta</taxon>
        <taxon>Magnoliopsida</taxon>
        <taxon>eudicotyledons</taxon>
        <taxon>Gunneridae</taxon>
        <taxon>Pentapetalae</taxon>
        <taxon>rosids</taxon>
        <taxon>fabids</taxon>
        <taxon>Rosales</taxon>
        <taxon>Cannabaceae</taxon>
        <taxon>Cannabis</taxon>
    </lineage>
</organism>
<evidence type="ECO:0000313" key="6">
    <source>
        <dbReference type="Proteomes" id="UP000583929"/>
    </source>
</evidence>
<keyword evidence="6" id="KW-1185">Reference proteome</keyword>
<evidence type="ECO:0000313" key="4">
    <source>
        <dbReference type="EMBL" id="KAF4361975.1"/>
    </source>
</evidence>
<dbReference type="Proteomes" id="UP000525078">
    <property type="component" value="Unassembled WGS sequence"/>
</dbReference>
<sequence>MKNQVQPMDKSFLTQNSSSCMFWSCIALVKILNVNLPLFSGCYFALESGIQRWVQFKYEKLGISCYNCGKLDHQRRGCSLSSPVMVSSENGVPFPLFGPWMSTDSSYLDVFSGANSFTPASSSTALAGTGLVRAGIRPLAMESGAKGTGRRNSTPRFLNRTVMATGHSLLEGGQARNRVWVPKALPASCMPENSILGNNVHGGTLVNRKDTEVLPFFNSNIADQRMTFGKGKGLLVGANGPAISFNGPVSKLDNFKDKASSRGLFKSFLDPTLSIHGPATSSNGSVSKLDNFKDKASSGGLFKRCIDPTLSIHGTEPTLGINEAVLPFFKAKGPCDSIGLCGLSKVLPGHKDKNSATCERPTKTMSIESSTCGQEVNFHHDETLALSNFFQAQETLLHELKKFGNLDLYEIKAIGGDIGVPTASEINERTTPFKKRKFDGA</sequence>